<accession>A0A5N4W8C7</accession>
<feature type="signal peptide" evidence="7">
    <location>
        <begin position="1"/>
        <end position="20"/>
    </location>
</feature>
<comment type="function">
    <text evidence="7">Required for disulfide bond formation in some periplasmic proteins. Acts by transferring its disulfide bond to other proteins and is reduced in the process.</text>
</comment>
<dbReference type="EMBL" id="VXLD01000018">
    <property type="protein sequence ID" value="KAB1851759.1"/>
    <property type="molecule type" value="Genomic_DNA"/>
</dbReference>
<dbReference type="Gene3D" id="3.10.450.70">
    <property type="entry name" value="Disulphide bond isomerase, DsbC/G, N-terminal"/>
    <property type="match status" value="1"/>
</dbReference>
<organism evidence="10 11">
    <name type="scientific">Acinetobacter tandoii</name>
    <dbReference type="NCBI Taxonomy" id="202954"/>
    <lineage>
        <taxon>Bacteria</taxon>
        <taxon>Pseudomonadati</taxon>
        <taxon>Pseudomonadota</taxon>
        <taxon>Gammaproteobacteria</taxon>
        <taxon>Moraxellales</taxon>
        <taxon>Moraxellaceae</taxon>
        <taxon>Acinetobacter</taxon>
    </lineage>
</organism>
<dbReference type="CDD" id="cd03020">
    <property type="entry name" value="DsbA_DsbC_DsbG"/>
    <property type="match status" value="1"/>
</dbReference>
<dbReference type="Pfam" id="PF10411">
    <property type="entry name" value="DsbC_N"/>
    <property type="match status" value="1"/>
</dbReference>
<feature type="domain" description="Disulphide bond isomerase DsbC/G N-terminal" evidence="8">
    <location>
        <begin position="18"/>
        <end position="83"/>
    </location>
</feature>
<keyword evidence="3 7" id="KW-0732">Signal</keyword>
<dbReference type="InterPro" id="IPR017937">
    <property type="entry name" value="Thioredoxin_CS"/>
</dbReference>
<dbReference type="GO" id="GO:0042597">
    <property type="term" value="C:periplasmic space"/>
    <property type="evidence" value="ECO:0007669"/>
    <property type="project" value="UniProtKB-SubCell"/>
</dbReference>
<dbReference type="Proteomes" id="UP000325788">
    <property type="component" value="Unassembled WGS sequence"/>
</dbReference>
<evidence type="ECO:0000256" key="3">
    <source>
        <dbReference type="ARBA" id="ARBA00022729"/>
    </source>
</evidence>
<dbReference type="PROSITE" id="PS00194">
    <property type="entry name" value="THIOREDOXIN_1"/>
    <property type="match status" value="1"/>
</dbReference>
<dbReference type="PANTHER" id="PTHR35272">
    <property type="entry name" value="THIOL:DISULFIDE INTERCHANGE PROTEIN DSBC-RELATED"/>
    <property type="match status" value="1"/>
</dbReference>
<sequence length="233" mass="25779">MLKRTMVAMLAGFISWSSFASVETVKTNLAKQHPDLKIENIQSTEMPGIYSGSMDGQVVYVGENAQHILVGSMIRLKDQHNLTKDLIVKQNSVDWKKLPLQDAVKTVRGNGKRQLAIFSDPNCPYCKQLEAELKKLDNVTIYTFIYPIKPQSVAPSKAVYCEKDQSYAWENLIAKGIAPTGNKSCANPIERNLKLGQSLGVNGTPTLIFSNGFKAAGGFPAEQIELIWKEFGL</sequence>
<evidence type="ECO:0000256" key="5">
    <source>
        <dbReference type="ARBA" id="ARBA00023157"/>
    </source>
</evidence>
<evidence type="ECO:0000259" key="9">
    <source>
        <dbReference type="Pfam" id="PF13098"/>
    </source>
</evidence>
<name>A0A5N4W8C7_9GAMM</name>
<dbReference type="SUPFAM" id="SSF52833">
    <property type="entry name" value="Thioredoxin-like"/>
    <property type="match status" value="1"/>
</dbReference>
<proteinExistence type="inferred from homology"/>
<evidence type="ECO:0000256" key="4">
    <source>
        <dbReference type="ARBA" id="ARBA00022764"/>
    </source>
</evidence>
<keyword evidence="6 7" id="KW-0676">Redox-active center</keyword>
<keyword evidence="4 7" id="KW-0574">Periplasm</keyword>
<dbReference type="InterPro" id="IPR036249">
    <property type="entry name" value="Thioredoxin-like_sf"/>
</dbReference>
<dbReference type="Pfam" id="PF13098">
    <property type="entry name" value="Thioredoxin_2"/>
    <property type="match status" value="1"/>
</dbReference>
<evidence type="ECO:0000256" key="7">
    <source>
        <dbReference type="RuleBase" id="RU364038"/>
    </source>
</evidence>
<evidence type="ECO:0000313" key="11">
    <source>
        <dbReference type="Proteomes" id="UP000325788"/>
    </source>
</evidence>
<dbReference type="AlphaFoldDB" id="A0A5N4W8C7"/>
<keyword evidence="5" id="KW-1015">Disulfide bond</keyword>
<dbReference type="InterPro" id="IPR051470">
    <property type="entry name" value="Thiol:disulfide_interchange"/>
</dbReference>
<feature type="domain" description="Thioredoxin-like fold" evidence="9">
    <location>
        <begin position="108"/>
        <end position="225"/>
    </location>
</feature>
<evidence type="ECO:0000259" key="8">
    <source>
        <dbReference type="Pfam" id="PF10411"/>
    </source>
</evidence>
<gene>
    <name evidence="10" type="ORF">F4W09_15975</name>
</gene>
<comment type="caution">
    <text evidence="10">The sequence shown here is derived from an EMBL/GenBank/DDBJ whole genome shotgun (WGS) entry which is preliminary data.</text>
</comment>
<protein>
    <recommendedName>
        <fullName evidence="7">Thiol:disulfide interchange protein</fullName>
    </recommendedName>
</protein>
<dbReference type="InterPro" id="IPR018950">
    <property type="entry name" value="DiS-bond_isomerase_DsbC/G_N"/>
</dbReference>
<dbReference type="Gene3D" id="3.40.30.10">
    <property type="entry name" value="Glutaredoxin"/>
    <property type="match status" value="1"/>
</dbReference>
<evidence type="ECO:0000256" key="2">
    <source>
        <dbReference type="ARBA" id="ARBA00009813"/>
    </source>
</evidence>
<dbReference type="SUPFAM" id="SSF54423">
    <property type="entry name" value="DsbC/DsbG N-terminal domain-like"/>
    <property type="match status" value="1"/>
</dbReference>
<comment type="similarity">
    <text evidence="2 7">Belongs to the thioredoxin family. DsbC subfamily.</text>
</comment>
<feature type="chain" id="PRO_5024468770" description="Thiol:disulfide interchange protein" evidence="7">
    <location>
        <begin position="21"/>
        <end position="233"/>
    </location>
</feature>
<comment type="subcellular location">
    <subcellularLocation>
        <location evidence="1 7">Periplasm</location>
    </subcellularLocation>
</comment>
<dbReference type="RefSeq" id="WP_016168955.1">
    <property type="nucleotide sequence ID" value="NZ_BBNK01000023.1"/>
</dbReference>
<dbReference type="PANTHER" id="PTHR35272:SF3">
    <property type="entry name" value="THIOL:DISULFIDE INTERCHANGE PROTEIN DSBC"/>
    <property type="match status" value="1"/>
</dbReference>
<reference evidence="10 11" key="1">
    <citation type="submission" date="2019-09" db="EMBL/GenBank/DDBJ databases">
        <title>Draft genome sequence of Acinetobacter tandoii W4-4-4 isolated from environmental water sample.</title>
        <authorList>
            <person name="Wee S.K."/>
            <person name="Yan B."/>
            <person name="Mustaffa S.B."/>
            <person name="Yap E.P.H."/>
        </authorList>
    </citation>
    <scope>NUCLEOTIDE SEQUENCE [LARGE SCALE GENOMIC DNA]</scope>
    <source>
        <strain evidence="10 11">W4-4-4</strain>
    </source>
</reference>
<dbReference type="InterPro" id="IPR012336">
    <property type="entry name" value="Thioredoxin-like_fold"/>
</dbReference>
<dbReference type="InterPro" id="IPR033954">
    <property type="entry name" value="DiS-bond_Isoase_DsbC/G"/>
</dbReference>
<evidence type="ECO:0000256" key="6">
    <source>
        <dbReference type="ARBA" id="ARBA00023284"/>
    </source>
</evidence>
<evidence type="ECO:0000256" key="1">
    <source>
        <dbReference type="ARBA" id="ARBA00004418"/>
    </source>
</evidence>
<dbReference type="InterPro" id="IPR009094">
    <property type="entry name" value="DiS-bond_isomerase_DsbC/G_N_sf"/>
</dbReference>
<evidence type="ECO:0000313" key="10">
    <source>
        <dbReference type="EMBL" id="KAB1851759.1"/>
    </source>
</evidence>